<accession>A0ABW8SR24</accession>
<dbReference type="RefSeq" id="WP_406793866.1">
    <property type="nucleotide sequence ID" value="NZ_JBJHZX010000037.1"/>
</dbReference>
<keyword evidence="2" id="KW-1185">Reference proteome</keyword>
<comment type="caution">
    <text evidence="1">The sequence shown here is derived from an EMBL/GenBank/DDBJ whole genome shotgun (WGS) entry which is preliminary data.</text>
</comment>
<name>A0ABW8SR24_9CLOT</name>
<dbReference type="Proteomes" id="UP001623660">
    <property type="component" value="Unassembled WGS sequence"/>
</dbReference>
<evidence type="ECO:0000313" key="1">
    <source>
        <dbReference type="EMBL" id="MFL0197761.1"/>
    </source>
</evidence>
<organism evidence="1 2">
    <name type="scientific">Candidatus Clostridium eludens</name>
    <dbReference type="NCBI Taxonomy" id="3381663"/>
    <lineage>
        <taxon>Bacteria</taxon>
        <taxon>Bacillati</taxon>
        <taxon>Bacillota</taxon>
        <taxon>Clostridia</taxon>
        <taxon>Eubacteriales</taxon>
        <taxon>Clostridiaceae</taxon>
        <taxon>Clostridium</taxon>
    </lineage>
</organism>
<proteinExistence type="predicted"/>
<sequence length="40" mass="4658">MWKKVTSYESGLGWILAVENTLLPISLNKEDTKRKSYMII</sequence>
<dbReference type="EMBL" id="JBJHZX010000037">
    <property type="protein sequence ID" value="MFL0197761.1"/>
    <property type="molecule type" value="Genomic_DNA"/>
</dbReference>
<reference evidence="1 2" key="1">
    <citation type="submission" date="2024-11" db="EMBL/GenBank/DDBJ databases">
        <authorList>
            <person name="Heng Y.C."/>
            <person name="Lim A.C.H."/>
            <person name="Lee J.K.Y."/>
            <person name="Kittelmann S."/>
        </authorList>
    </citation>
    <scope>NUCLEOTIDE SEQUENCE [LARGE SCALE GENOMIC DNA]</scope>
    <source>
        <strain evidence="1 2">WILCCON 0269</strain>
    </source>
</reference>
<gene>
    <name evidence="1" type="ORF">ACJDU8_19645</name>
</gene>
<evidence type="ECO:0000313" key="2">
    <source>
        <dbReference type="Proteomes" id="UP001623660"/>
    </source>
</evidence>
<protein>
    <submittedName>
        <fullName evidence="1">Uncharacterized protein</fullName>
    </submittedName>
</protein>